<keyword evidence="6" id="KW-1185">Reference proteome</keyword>
<feature type="region of interest" description="Disordered" evidence="1">
    <location>
        <begin position="43"/>
        <end position="62"/>
    </location>
</feature>
<name>A0A1H3DW88_9PROT</name>
<keyword evidence="2" id="KW-0812">Transmembrane</keyword>
<evidence type="ECO:0000313" key="5">
    <source>
        <dbReference type="EMBL" id="SDX70773.1"/>
    </source>
</evidence>
<keyword evidence="3" id="KW-0732">Signal</keyword>
<feature type="signal peptide" evidence="3">
    <location>
        <begin position="1"/>
        <end position="19"/>
    </location>
</feature>
<reference evidence="5 6" key="1">
    <citation type="submission" date="2016-10" db="EMBL/GenBank/DDBJ databases">
        <authorList>
            <person name="de Groot N.N."/>
        </authorList>
    </citation>
    <scope>NUCLEOTIDE SEQUENCE [LARGE SCALE GENOMIC DNA]</scope>
    <source>
        <strain evidence="5 6">Nm1</strain>
    </source>
</reference>
<proteinExistence type="predicted"/>
<evidence type="ECO:0000259" key="4">
    <source>
        <dbReference type="SMART" id="SM00978"/>
    </source>
</evidence>
<evidence type="ECO:0000256" key="3">
    <source>
        <dbReference type="SAM" id="SignalP"/>
    </source>
</evidence>
<keyword evidence="2" id="KW-0472">Membrane</keyword>
<feature type="region of interest" description="Disordered" evidence="1">
    <location>
        <begin position="142"/>
        <end position="162"/>
    </location>
</feature>
<dbReference type="SUPFAM" id="SSF54427">
    <property type="entry name" value="NTF2-like"/>
    <property type="match status" value="1"/>
</dbReference>
<dbReference type="Proteomes" id="UP000198640">
    <property type="component" value="Unassembled WGS sequence"/>
</dbReference>
<dbReference type="SMART" id="SM00978">
    <property type="entry name" value="Tim44"/>
    <property type="match status" value="1"/>
</dbReference>
<keyword evidence="2" id="KW-1133">Transmembrane helix</keyword>
<dbReference type="InterPro" id="IPR007379">
    <property type="entry name" value="Tim44-like_dom"/>
</dbReference>
<evidence type="ECO:0000256" key="2">
    <source>
        <dbReference type="SAM" id="Phobius"/>
    </source>
</evidence>
<sequence>MMRILTLLTLTLFTFSLMAFDAEARRMGGGKSFGKQRESLNLNKQQAAPKPQQPGQSATGAAGAAGAAAGGSKWLGPLAGLAAGGLLAALFMGGAFDGINFMDILVLIALAAGIFFVIRMLRRSAGGQASRPMQYSSAGAGGAAGSVLSPKPEMPASSSSSPIGAAAASGAASGDTFEVPADFDVDAFLMHAKRSFIGLQAANDKGDLEEIRAYTTPELFAELNKQIQEEGPVAQQTEVVFVEASLVDMTTEGNQAIASVRFSGQLRDAPDAQAESFDEIWHVQKDLDDSRAAWLLAGIQQVSDMKH</sequence>
<feature type="chain" id="PRO_5011598496" evidence="3">
    <location>
        <begin position="20"/>
        <end position="307"/>
    </location>
</feature>
<feature type="compositionally biased region" description="Low complexity" evidence="1">
    <location>
        <begin position="44"/>
        <end position="62"/>
    </location>
</feature>
<accession>A0A1H3DW88</accession>
<feature type="transmembrane region" description="Helical" evidence="2">
    <location>
        <begin position="74"/>
        <end position="92"/>
    </location>
</feature>
<protein>
    <submittedName>
        <fullName evidence="5">Predicted lipid-binding transport protein, Tim44 family</fullName>
    </submittedName>
</protein>
<evidence type="ECO:0000313" key="6">
    <source>
        <dbReference type="Proteomes" id="UP000198640"/>
    </source>
</evidence>
<dbReference type="AlphaFoldDB" id="A0A1H3DW88"/>
<dbReference type="PANTHER" id="PTHR41542">
    <property type="entry name" value="BLL5807 PROTEIN"/>
    <property type="match status" value="1"/>
</dbReference>
<dbReference type="PANTHER" id="PTHR41542:SF1">
    <property type="entry name" value="BLL5807 PROTEIN"/>
    <property type="match status" value="1"/>
</dbReference>
<dbReference type="STRING" id="44576.SAMN05421881_100648"/>
<feature type="transmembrane region" description="Helical" evidence="2">
    <location>
        <begin position="104"/>
        <end position="121"/>
    </location>
</feature>
<gene>
    <name evidence="5" type="ORF">SAMN05421881_100648</name>
</gene>
<dbReference type="Gene3D" id="3.10.450.240">
    <property type="match status" value="1"/>
</dbReference>
<dbReference type="EMBL" id="FNOY01000006">
    <property type="protein sequence ID" value="SDX70773.1"/>
    <property type="molecule type" value="Genomic_DNA"/>
</dbReference>
<dbReference type="InterPro" id="IPR032710">
    <property type="entry name" value="NTF2-like_dom_sf"/>
</dbReference>
<evidence type="ECO:0000256" key="1">
    <source>
        <dbReference type="SAM" id="MobiDB-lite"/>
    </source>
</evidence>
<organism evidence="5 6">
    <name type="scientific">Nitrosomonas halophila</name>
    <dbReference type="NCBI Taxonomy" id="44576"/>
    <lineage>
        <taxon>Bacteria</taxon>
        <taxon>Pseudomonadati</taxon>
        <taxon>Pseudomonadota</taxon>
        <taxon>Betaproteobacteria</taxon>
        <taxon>Nitrosomonadales</taxon>
        <taxon>Nitrosomonadaceae</taxon>
        <taxon>Nitrosomonas</taxon>
    </lineage>
</organism>
<dbReference type="Pfam" id="PF04280">
    <property type="entry name" value="Tim44"/>
    <property type="match status" value="1"/>
</dbReference>
<feature type="domain" description="Tim44-like" evidence="4">
    <location>
        <begin position="169"/>
        <end position="301"/>
    </location>
</feature>